<feature type="non-terminal residue" evidence="1">
    <location>
        <position position="133"/>
    </location>
</feature>
<dbReference type="Proteomes" id="UP000789759">
    <property type="component" value="Unassembled WGS sequence"/>
</dbReference>
<comment type="caution">
    <text evidence="1">The sequence shown here is derived from an EMBL/GenBank/DDBJ whole genome shotgun (WGS) entry which is preliminary data.</text>
</comment>
<sequence>MTKIDEEHDTTSMTTLLHEPTLQLPEIDQRNARHSFSEPGTIAQCYMRKELYEKLDEFVSDEVWKQLLQMHLKAMDQMKLKKNPEILIKLGVFVCQIIKTIIIAQDNNKDLQRAIRKCDEYTVDLEISTKLGI</sequence>
<evidence type="ECO:0000313" key="1">
    <source>
        <dbReference type="EMBL" id="CAG8777289.1"/>
    </source>
</evidence>
<gene>
    <name evidence="1" type="ORF">CPELLU_LOCUS16192</name>
</gene>
<accession>A0A9N9JDS6</accession>
<organism evidence="1 2">
    <name type="scientific">Cetraspora pellucida</name>
    <dbReference type="NCBI Taxonomy" id="1433469"/>
    <lineage>
        <taxon>Eukaryota</taxon>
        <taxon>Fungi</taxon>
        <taxon>Fungi incertae sedis</taxon>
        <taxon>Mucoromycota</taxon>
        <taxon>Glomeromycotina</taxon>
        <taxon>Glomeromycetes</taxon>
        <taxon>Diversisporales</taxon>
        <taxon>Gigasporaceae</taxon>
        <taxon>Cetraspora</taxon>
    </lineage>
</organism>
<dbReference type="EMBL" id="CAJVQA010023168">
    <property type="protein sequence ID" value="CAG8777289.1"/>
    <property type="molecule type" value="Genomic_DNA"/>
</dbReference>
<protein>
    <submittedName>
        <fullName evidence="1">6722_t:CDS:1</fullName>
    </submittedName>
</protein>
<evidence type="ECO:0000313" key="2">
    <source>
        <dbReference type="Proteomes" id="UP000789759"/>
    </source>
</evidence>
<name>A0A9N9JDS6_9GLOM</name>
<reference evidence="1" key="1">
    <citation type="submission" date="2021-06" db="EMBL/GenBank/DDBJ databases">
        <authorList>
            <person name="Kallberg Y."/>
            <person name="Tangrot J."/>
            <person name="Rosling A."/>
        </authorList>
    </citation>
    <scope>NUCLEOTIDE SEQUENCE</scope>
    <source>
        <strain evidence="1">FL966</strain>
    </source>
</reference>
<dbReference type="OrthoDB" id="2316845at2759"/>
<dbReference type="AlphaFoldDB" id="A0A9N9JDS6"/>
<proteinExistence type="predicted"/>
<keyword evidence="2" id="KW-1185">Reference proteome</keyword>